<dbReference type="InterPro" id="IPR013785">
    <property type="entry name" value="Aldolase_TIM"/>
</dbReference>
<dbReference type="Gene3D" id="3.20.20.70">
    <property type="entry name" value="Aldolase class I"/>
    <property type="match status" value="1"/>
</dbReference>
<comment type="caution">
    <text evidence="9">The sequence shown here is derived from an EMBL/GenBank/DDBJ whole genome shotgun (WGS) entry which is preliminary data.</text>
</comment>
<accession>A0AAX0B2D1</accession>
<keyword evidence="5 7" id="KW-0456">Lyase</keyword>
<dbReference type="InterPro" id="IPR011060">
    <property type="entry name" value="RibuloseP-bd_barrel"/>
</dbReference>
<comment type="catalytic activity">
    <reaction evidence="6 7">
        <text>orotidine 5'-phosphate + H(+) = UMP + CO2</text>
        <dbReference type="Rhea" id="RHEA:11596"/>
        <dbReference type="ChEBI" id="CHEBI:15378"/>
        <dbReference type="ChEBI" id="CHEBI:16526"/>
        <dbReference type="ChEBI" id="CHEBI:57538"/>
        <dbReference type="ChEBI" id="CHEBI:57865"/>
        <dbReference type="EC" id="4.1.1.23"/>
    </reaction>
</comment>
<dbReference type="SUPFAM" id="SSF51366">
    <property type="entry name" value="Ribulose-phoshate binding barrel"/>
    <property type="match status" value="1"/>
</dbReference>
<feature type="active site" description="Proton donor" evidence="7">
    <location>
        <position position="132"/>
    </location>
</feature>
<gene>
    <name evidence="7" type="primary">pyrF</name>
    <name evidence="9" type="ORF">B0H41_003047</name>
</gene>
<dbReference type="EMBL" id="JABSWW010000001">
    <property type="protein sequence ID" value="NRT89368.1"/>
    <property type="molecule type" value="Genomic_DNA"/>
</dbReference>
<dbReference type="EC" id="4.1.1.23" evidence="7"/>
<organism evidence="9 10">
    <name type="scientific">Clostridium beijerinckii</name>
    <name type="common">Clostridium MP</name>
    <dbReference type="NCBI Taxonomy" id="1520"/>
    <lineage>
        <taxon>Bacteria</taxon>
        <taxon>Bacillati</taxon>
        <taxon>Bacillota</taxon>
        <taxon>Clostridia</taxon>
        <taxon>Eubacteriales</taxon>
        <taxon>Clostridiaceae</taxon>
        <taxon>Clostridium</taxon>
    </lineage>
</organism>
<dbReference type="GO" id="GO:0006207">
    <property type="term" value="P:'de novo' pyrimidine nucleobase biosynthetic process"/>
    <property type="evidence" value="ECO:0007669"/>
    <property type="project" value="InterPro"/>
</dbReference>
<dbReference type="CDD" id="cd04725">
    <property type="entry name" value="OMP_decarboxylase_like"/>
    <property type="match status" value="1"/>
</dbReference>
<dbReference type="PANTHER" id="PTHR43375:SF1">
    <property type="entry name" value="OROTIDINE 5'-PHOSPHATE DECARBOXYLASE"/>
    <property type="match status" value="1"/>
</dbReference>
<evidence type="ECO:0000259" key="8">
    <source>
        <dbReference type="SMART" id="SM00934"/>
    </source>
</evidence>
<protein>
    <recommendedName>
        <fullName evidence="7">Orotidine 5'-phosphate decarboxylase</fullName>
        <ecNumber evidence="7">4.1.1.23</ecNumber>
    </recommendedName>
    <alternativeName>
        <fullName evidence="7">OMP decarboxylase</fullName>
        <shortName evidence="7">OMPDCase</shortName>
        <shortName evidence="7">OMPdecase</shortName>
    </alternativeName>
</protein>
<sequence>MENIIKKIIRYEFLKELIVNSDCGLNRVGGRFEMTNYIIDKLYNRVEERGVVCVGLDTALSYIPDHIKEGRTDSEAIFEFNKQIIDATWDVSACFKVQIAYYEALGLEGLLAYKKTLDYLRDKGEIIIADIKRGDIAATATMYAKAHFDGDFEADFITLSPYMGMDSIEPYLPYLEKGSKGVFSLVRTSNPGAEDIEYLDTTGDRKVYEVVADKITEMGKNYIGSCGYAAIGGVIGCTHVEEGKKIRSNYRNMFFLIPGYGAQGGKAEDVALYLNNGNGGVVNSSRGILLAYKKENREKEFALCAREEAIKMRDAIREAVKNV</sequence>
<dbReference type="NCBIfam" id="TIGR02127">
    <property type="entry name" value="pyrF_sub2"/>
    <property type="match status" value="1"/>
</dbReference>
<dbReference type="GO" id="GO:0004590">
    <property type="term" value="F:orotidine-5'-phosphate decarboxylase activity"/>
    <property type="evidence" value="ECO:0007669"/>
    <property type="project" value="UniProtKB-UniRule"/>
</dbReference>
<comment type="pathway">
    <text evidence="1 7">Pyrimidine metabolism; UMP biosynthesis via de novo pathway; UMP from orotate: step 2/2.</text>
</comment>
<reference evidence="9" key="1">
    <citation type="submission" date="2020-05" db="EMBL/GenBank/DDBJ databases">
        <authorList>
            <person name="Brown S."/>
            <person name="Huntemann M."/>
            <person name="Clum A."/>
            <person name="Spunde A."/>
            <person name="Palaniappan K."/>
            <person name="Ritter S."/>
            <person name="Mikhailova N."/>
            <person name="Chen I.-M."/>
            <person name="Stamatis D."/>
            <person name="Reddy T."/>
            <person name="O'Malley R."/>
            <person name="Daum C."/>
            <person name="Shapiro N."/>
            <person name="Ivanova N."/>
            <person name="Kyrpides N."/>
            <person name="Woyke T."/>
        </authorList>
    </citation>
    <scope>NUCLEOTIDE SEQUENCE</scope>
    <source>
        <strain evidence="9">DJ080</strain>
    </source>
</reference>
<evidence type="ECO:0000313" key="9">
    <source>
        <dbReference type="EMBL" id="NRT89368.1"/>
    </source>
</evidence>
<keyword evidence="4 7" id="KW-0665">Pyrimidine biosynthesis</keyword>
<dbReference type="PANTHER" id="PTHR43375">
    <property type="entry name" value="OROTIDINE 5'-PHOSPHATE DECARBOXYLASE"/>
    <property type="match status" value="1"/>
</dbReference>
<feature type="domain" description="Orotidine 5'-phosphate decarboxylase" evidence="8">
    <location>
        <begin position="51"/>
        <end position="301"/>
    </location>
</feature>
<evidence type="ECO:0000256" key="6">
    <source>
        <dbReference type="ARBA" id="ARBA00049157"/>
    </source>
</evidence>
<reference evidence="9" key="2">
    <citation type="journal article" date="2022" name="Nat. Biotechnol.">
        <title>Carbon-negative production of acetone and isopropanol by gas fermentation at industrial pilot scale.</title>
        <authorList>
            <person name="Liew F.E."/>
            <person name="Nogle R."/>
            <person name="Abdalla T."/>
            <person name="Rasor B.J."/>
            <person name="Canter C."/>
            <person name="Jensen R.O."/>
            <person name="Wang L."/>
            <person name="Strutz J."/>
            <person name="Chirania P."/>
            <person name="De Tissera S."/>
            <person name="Mueller A.P."/>
            <person name="Ruan Z."/>
            <person name="Gao A."/>
            <person name="Tran L."/>
            <person name="Engle N.L."/>
            <person name="Bromley J.C."/>
            <person name="Daniell J."/>
            <person name="Conrado R."/>
            <person name="Tschaplinski T.J."/>
            <person name="Giannone R.J."/>
            <person name="Hettich R.L."/>
            <person name="Karim A.S."/>
            <person name="Simpson S.D."/>
            <person name="Brown S.D."/>
            <person name="Leang C."/>
            <person name="Jewett M.C."/>
            <person name="Kopke M."/>
        </authorList>
    </citation>
    <scope>NUCLEOTIDE SEQUENCE</scope>
    <source>
        <strain evidence="9">DJ080</strain>
    </source>
</reference>
<proteinExistence type="inferred from homology"/>
<evidence type="ECO:0000256" key="2">
    <source>
        <dbReference type="ARBA" id="ARBA00008847"/>
    </source>
</evidence>
<dbReference type="GO" id="GO:0044205">
    <property type="term" value="P:'de novo' UMP biosynthetic process"/>
    <property type="evidence" value="ECO:0007669"/>
    <property type="project" value="UniProtKB-UniRule"/>
</dbReference>
<dbReference type="FunFam" id="3.20.20.70:FF:000246">
    <property type="entry name" value="Orotidine 5'-phosphate decarboxylase"/>
    <property type="match status" value="1"/>
</dbReference>
<keyword evidence="3 7" id="KW-0210">Decarboxylase</keyword>
<evidence type="ECO:0000256" key="1">
    <source>
        <dbReference type="ARBA" id="ARBA00004861"/>
    </source>
</evidence>
<evidence type="ECO:0000256" key="7">
    <source>
        <dbReference type="HAMAP-Rule" id="MF_01215"/>
    </source>
</evidence>
<evidence type="ECO:0000256" key="5">
    <source>
        <dbReference type="ARBA" id="ARBA00023239"/>
    </source>
</evidence>
<evidence type="ECO:0000313" key="10">
    <source>
        <dbReference type="Proteomes" id="UP001193748"/>
    </source>
</evidence>
<dbReference type="InterPro" id="IPR011995">
    <property type="entry name" value="OMPdecase_type-2"/>
</dbReference>
<dbReference type="InterPro" id="IPR001754">
    <property type="entry name" value="OMPdeCOase_dom"/>
</dbReference>
<dbReference type="PROSITE" id="PS00156">
    <property type="entry name" value="OMPDECASE"/>
    <property type="match status" value="1"/>
</dbReference>
<dbReference type="Pfam" id="PF00215">
    <property type="entry name" value="OMPdecase"/>
    <property type="match status" value="1"/>
</dbReference>
<dbReference type="Proteomes" id="UP001193748">
    <property type="component" value="Unassembled WGS sequence"/>
</dbReference>
<dbReference type="HAMAP" id="MF_01215">
    <property type="entry name" value="OMPdecase_type2"/>
    <property type="match status" value="1"/>
</dbReference>
<dbReference type="AlphaFoldDB" id="A0AAX0B2D1"/>
<dbReference type="InterPro" id="IPR018089">
    <property type="entry name" value="OMPdecase_AS"/>
</dbReference>
<evidence type="ECO:0000256" key="4">
    <source>
        <dbReference type="ARBA" id="ARBA00022975"/>
    </source>
</evidence>
<evidence type="ECO:0000256" key="3">
    <source>
        <dbReference type="ARBA" id="ARBA00022793"/>
    </source>
</evidence>
<name>A0AAX0B2D1_CLOBE</name>
<comment type="similarity">
    <text evidence="2 7">Belongs to the OMP decarboxylase family. Type 2 subfamily.</text>
</comment>
<dbReference type="SMART" id="SM00934">
    <property type="entry name" value="OMPdecase"/>
    <property type="match status" value="1"/>
</dbReference>